<sequence length="87" mass="10141">MVLILFGFFAVIWTMIFHTRTLYLIYAGIGTLVFMLYLAIDIKFIMGGHNYVIEPKEYIFAVIMLLDIVQIFRFIPSLFGHRSVGFL</sequence>
<keyword evidence="2" id="KW-1185">Reference proteome</keyword>
<dbReference type="EMBL" id="CAVMJV010000010">
    <property type="protein sequence ID" value="CAK5042755.1"/>
    <property type="molecule type" value="Genomic_DNA"/>
</dbReference>
<accession>A0ACB0YE30</accession>
<evidence type="ECO:0000313" key="2">
    <source>
        <dbReference type="Proteomes" id="UP001497535"/>
    </source>
</evidence>
<evidence type="ECO:0000313" key="1">
    <source>
        <dbReference type="EMBL" id="CAK5042755.1"/>
    </source>
</evidence>
<organism evidence="1 2">
    <name type="scientific">Meloidogyne enterolobii</name>
    <name type="common">Root-knot nematode worm</name>
    <name type="synonym">Meloidogyne mayaguensis</name>
    <dbReference type="NCBI Taxonomy" id="390850"/>
    <lineage>
        <taxon>Eukaryota</taxon>
        <taxon>Metazoa</taxon>
        <taxon>Ecdysozoa</taxon>
        <taxon>Nematoda</taxon>
        <taxon>Chromadorea</taxon>
        <taxon>Rhabditida</taxon>
        <taxon>Tylenchina</taxon>
        <taxon>Tylenchomorpha</taxon>
        <taxon>Tylenchoidea</taxon>
        <taxon>Meloidogynidae</taxon>
        <taxon>Meloidogyninae</taxon>
        <taxon>Meloidogyne</taxon>
    </lineage>
</organism>
<dbReference type="Proteomes" id="UP001497535">
    <property type="component" value="Unassembled WGS sequence"/>
</dbReference>
<proteinExistence type="predicted"/>
<reference evidence="1" key="1">
    <citation type="submission" date="2023-11" db="EMBL/GenBank/DDBJ databases">
        <authorList>
            <person name="Poullet M."/>
        </authorList>
    </citation>
    <scope>NUCLEOTIDE SEQUENCE</scope>
    <source>
        <strain evidence="1">E1834</strain>
    </source>
</reference>
<gene>
    <name evidence="1" type="ORF">MENTE1834_LOCUS10936</name>
</gene>
<comment type="caution">
    <text evidence="1">The sequence shown here is derived from an EMBL/GenBank/DDBJ whole genome shotgun (WGS) entry which is preliminary data.</text>
</comment>
<protein>
    <submittedName>
        <fullName evidence="1">Uncharacterized protein</fullName>
    </submittedName>
</protein>
<name>A0ACB0YE30_MELEN</name>